<organism evidence="11 12">
    <name type="scientific">Paractinoplanes hotanensis</name>
    <dbReference type="NCBI Taxonomy" id="2906497"/>
    <lineage>
        <taxon>Bacteria</taxon>
        <taxon>Bacillati</taxon>
        <taxon>Actinomycetota</taxon>
        <taxon>Actinomycetes</taxon>
        <taxon>Micromonosporales</taxon>
        <taxon>Micromonosporaceae</taxon>
        <taxon>Paractinoplanes</taxon>
    </lineage>
</organism>
<feature type="transmembrane region" description="Helical" evidence="10">
    <location>
        <begin position="183"/>
        <end position="204"/>
    </location>
</feature>
<gene>
    <name evidence="11" type="ORF">LXN57_36485</name>
</gene>
<sequence>MLAWLPRDHGGSTPATAELLTGLNRWDTEHYLRIAESGYSTDPGSPAFFPLYPLLIRATDVIVPGGALVAALLVANVAAFGALAMVYRLADGEFGPRVAQRATWYLAIFPTGFFLFIGYNESLFILLMAGALYAGRRGCWWWAGCFGALSSATRLFGVLLVLPLAVEYFRQVGWPLRRLRLDVLSLALIPLGAALYSLYCLFALNDPLAFSAAQDRWGRQYTAPGAAWASAVERAQGGLLSADTLGAIIDAGTFLLAVALLVLSVVGPFRFRRDQMYLTAHGALSLVLLMSTTSWFRPMMSSARYVLEVLAIFLVLGRLGAHPVADRAILVVGATLHATFLLIFTAGTFFVG</sequence>
<feature type="transmembrane region" description="Helical" evidence="10">
    <location>
        <begin position="278"/>
        <end position="296"/>
    </location>
</feature>
<feature type="transmembrane region" description="Helical" evidence="10">
    <location>
        <begin position="61"/>
        <end position="90"/>
    </location>
</feature>
<proteinExistence type="predicted"/>
<keyword evidence="9 10" id="KW-0472">Membrane</keyword>
<accession>A0ABT0YAK8</accession>
<dbReference type="PANTHER" id="PTHR12468:SF2">
    <property type="entry name" value="GPI MANNOSYLTRANSFERASE 2"/>
    <property type="match status" value="1"/>
</dbReference>
<comment type="pathway">
    <text evidence="2">Glycolipid biosynthesis; glycosylphosphatidylinositol-anchor biosynthesis.</text>
</comment>
<dbReference type="RefSeq" id="WP_251802784.1">
    <property type="nucleotide sequence ID" value="NZ_JAMQOL010000054.1"/>
</dbReference>
<name>A0ABT0YAK8_9ACTN</name>
<evidence type="ECO:0000313" key="11">
    <source>
        <dbReference type="EMBL" id="MCM4083069.1"/>
    </source>
</evidence>
<feature type="transmembrane region" description="Helical" evidence="10">
    <location>
        <begin position="328"/>
        <end position="351"/>
    </location>
</feature>
<keyword evidence="12" id="KW-1185">Reference proteome</keyword>
<evidence type="ECO:0000256" key="3">
    <source>
        <dbReference type="ARBA" id="ARBA00022502"/>
    </source>
</evidence>
<evidence type="ECO:0000256" key="10">
    <source>
        <dbReference type="SAM" id="Phobius"/>
    </source>
</evidence>
<keyword evidence="3" id="KW-0337">GPI-anchor biosynthesis</keyword>
<feature type="transmembrane region" description="Helical" evidence="10">
    <location>
        <begin position="102"/>
        <end position="134"/>
    </location>
</feature>
<evidence type="ECO:0008006" key="13">
    <source>
        <dbReference type="Google" id="ProtNLM"/>
    </source>
</evidence>
<evidence type="ECO:0000256" key="4">
    <source>
        <dbReference type="ARBA" id="ARBA00022676"/>
    </source>
</evidence>
<evidence type="ECO:0000256" key="9">
    <source>
        <dbReference type="ARBA" id="ARBA00023136"/>
    </source>
</evidence>
<dbReference type="Proteomes" id="UP001523216">
    <property type="component" value="Unassembled WGS sequence"/>
</dbReference>
<keyword evidence="5" id="KW-0808">Transferase</keyword>
<keyword evidence="6 10" id="KW-0812">Transmembrane</keyword>
<feature type="transmembrane region" description="Helical" evidence="10">
    <location>
        <begin position="245"/>
        <end position="266"/>
    </location>
</feature>
<evidence type="ECO:0000256" key="8">
    <source>
        <dbReference type="ARBA" id="ARBA00022989"/>
    </source>
</evidence>
<feature type="transmembrane region" description="Helical" evidence="10">
    <location>
        <begin position="140"/>
        <end position="162"/>
    </location>
</feature>
<evidence type="ECO:0000256" key="6">
    <source>
        <dbReference type="ARBA" id="ARBA00022692"/>
    </source>
</evidence>
<dbReference type="Pfam" id="PF04188">
    <property type="entry name" value="Mannosyl_trans2"/>
    <property type="match status" value="1"/>
</dbReference>
<evidence type="ECO:0000256" key="5">
    <source>
        <dbReference type="ARBA" id="ARBA00022679"/>
    </source>
</evidence>
<feature type="transmembrane region" description="Helical" evidence="10">
    <location>
        <begin position="302"/>
        <end position="321"/>
    </location>
</feature>
<evidence type="ECO:0000256" key="7">
    <source>
        <dbReference type="ARBA" id="ARBA00022824"/>
    </source>
</evidence>
<reference evidence="11 12" key="1">
    <citation type="submission" date="2022-06" db="EMBL/GenBank/DDBJ databases">
        <title>Actinoplanes abujensis sp. nov., isolated from Nigerian arid soil.</title>
        <authorList>
            <person name="Ding P."/>
        </authorList>
    </citation>
    <scope>NUCLEOTIDE SEQUENCE [LARGE SCALE GENOMIC DNA]</scope>
    <source>
        <strain evidence="12">TRM88002</strain>
    </source>
</reference>
<keyword evidence="8 10" id="KW-1133">Transmembrane helix</keyword>
<comment type="subcellular location">
    <subcellularLocation>
        <location evidence="1">Endoplasmic reticulum membrane</location>
        <topology evidence="1">Multi-pass membrane protein</topology>
    </subcellularLocation>
</comment>
<dbReference type="EMBL" id="JAMQOL010000054">
    <property type="protein sequence ID" value="MCM4083069.1"/>
    <property type="molecule type" value="Genomic_DNA"/>
</dbReference>
<evidence type="ECO:0000313" key="12">
    <source>
        <dbReference type="Proteomes" id="UP001523216"/>
    </source>
</evidence>
<evidence type="ECO:0000256" key="2">
    <source>
        <dbReference type="ARBA" id="ARBA00004687"/>
    </source>
</evidence>
<dbReference type="InterPro" id="IPR007315">
    <property type="entry name" value="PIG-V/Gpi18"/>
</dbReference>
<comment type="caution">
    <text evidence="11">The sequence shown here is derived from an EMBL/GenBank/DDBJ whole genome shotgun (WGS) entry which is preliminary data.</text>
</comment>
<keyword evidence="4" id="KW-0328">Glycosyltransferase</keyword>
<evidence type="ECO:0000256" key="1">
    <source>
        <dbReference type="ARBA" id="ARBA00004477"/>
    </source>
</evidence>
<dbReference type="PANTHER" id="PTHR12468">
    <property type="entry name" value="GPI MANNOSYLTRANSFERASE 2"/>
    <property type="match status" value="1"/>
</dbReference>
<protein>
    <recommendedName>
        <fullName evidence="13">Mannosyltransferase PIG-V</fullName>
    </recommendedName>
</protein>
<keyword evidence="7" id="KW-0256">Endoplasmic reticulum</keyword>